<dbReference type="Pfam" id="PF02861">
    <property type="entry name" value="Clp_N"/>
    <property type="match status" value="1"/>
</dbReference>
<dbReference type="InterPro" id="IPR001270">
    <property type="entry name" value="ClpA/B"/>
</dbReference>
<dbReference type="OrthoDB" id="9803641at2"/>
<evidence type="ECO:0000313" key="9">
    <source>
        <dbReference type="EMBL" id="KEY91065.1"/>
    </source>
</evidence>
<comment type="caution">
    <text evidence="9">The sequence shown here is derived from an EMBL/GenBank/DDBJ whole genome shotgun (WGS) entry which is preliminary data.</text>
</comment>
<accession>A0A084CMN6</accession>
<keyword evidence="5 7" id="KW-0143">Chaperone</keyword>
<keyword evidence="9" id="KW-0378">Hydrolase</keyword>
<dbReference type="InterPro" id="IPR018368">
    <property type="entry name" value="ClpA/B_CS1"/>
</dbReference>
<dbReference type="Proteomes" id="UP000053784">
    <property type="component" value="Unassembled WGS sequence"/>
</dbReference>
<dbReference type="InterPro" id="IPR004176">
    <property type="entry name" value="Clp_R_N"/>
</dbReference>
<evidence type="ECO:0000256" key="2">
    <source>
        <dbReference type="ARBA" id="ARBA00022737"/>
    </source>
</evidence>
<evidence type="ECO:0000313" key="10">
    <source>
        <dbReference type="Proteomes" id="UP000053784"/>
    </source>
</evidence>
<dbReference type="SUPFAM" id="SSF52540">
    <property type="entry name" value="P-loop containing nucleoside triphosphate hydrolases"/>
    <property type="match status" value="2"/>
</dbReference>
<dbReference type="Gene3D" id="3.40.50.300">
    <property type="entry name" value="P-loop containing nucleotide triphosphate hydrolases"/>
    <property type="match status" value="2"/>
</dbReference>
<dbReference type="GO" id="GO:0043335">
    <property type="term" value="P:protein unfolding"/>
    <property type="evidence" value="ECO:0007669"/>
    <property type="project" value="InterPro"/>
</dbReference>
<evidence type="ECO:0000256" key="1">
    <source>
        <dbReference type="ARBA" id="ARBA00008675"/>
    </source>
</evidence>
<dbReference type="SMART" id="SM01086">
    <property type="entry name" value="ClpB_D2-small"/>
    <property type="match status" value="1"/>
</dbReference>
<evidence type="ECO:0000256" key="4">
    <source>
        <dbReference type="ARBA" id="ARBA00022840"/>
    </source>
</evidence>
<dbReference type="InterPro" id="IPR041546">
    <property type="entry name" value="ClpA/ClpB_AAA_lid"/>
</dbReference>
<dbReference type="InterPro" id="IPR013461">
    <property type="entry name" value="ClpA"/>
</dbReference>
<dbReference type="SMART" id="SM00382">
    <property type="entry name" value="AAA"/>
    <property type="match status" value="2"/>
</dbReference>
<dbReference type="FunFam" id="1.10.8.60:FF:000011">
    <property type="entry name" value="ATP-dependent Clp protease ATP-binding subunit"/>
    <property type="match status" value="1"/>
</dbReference>
<evidence type="ECO:0000256" key="7">
    <source>
        <dbReference type="RuleBase" id="RU004432"/>
    </source>
</evidence>
<dbReference type="InterPro" id="IPR050130">
    <property type="entry name" value="ClpA_ClpB"/>
</dbReference>
<dbReference type="eggNOG" id="COG0542">
    <property type="taxonomic scope" value="Bacteria"/>
</dbReference>
<dbReference type="InterPro" id="IPR003593">
    <property type="entry name" value="AAA+_ATPase"/>
</dbReference>
<dbReference type="Gene3D" id="1.10.8.60">
    <property type="match status" value="2"/>
</dbReference>
<dbReference type="PROSITE" id="PS00871">
    <property type="entry name" value="CLPAB_2"/>
    <property type="match status" value="1"/>
</dbReference>
<keyword evidence="4 7" id="KW-0067">ATP-binding</keyword>
<dbReference type="InterPro" id="IPR028299">
    <property type="entry name" value="ClpA/B_CS2"/>
</dbReference>
<dbReference type="PRINTS" id="PR00300">
    <property type="entry name" value="CLPPROTEASEA"/>
</dbReference>
<dbReference type="CDD" id="cd00009">
    <property type="entry name" value="AAA"/>
    <property type="match status" value="1"/>
</dbReference>
<evidence type="ECO:0000256" key="6">
    <source>
        <dbReference type="PROSITE-ProRule" id="PRU01251"/>
    </source>
</evidence>
<dbReference type="GO" id="GO:0005524">
    <property type="term" value="F:ATP binding"/>
    <property type="evidence" value="ECO:0007669"/>
    <property type="project" value="UniProtKB-KW"/>
</dbReference>
<dbReference type="SUPFAM" id="SSF81923">
    <property type="entry name" value="Double Clp-N motif"/>
    <property type="match status" value="1"/>
</dbReference>
<reference evidence="9 10" key="1">
    <citation type="submission" date="2014-03" db="EMBL/GenBank/DDBJ databases">
        <title>Selection and divergence in the genomes of co-occurring obligate luminous symbionts with specific hosts.</title>
        <authorList>
            <person name="Hendry T.A."/>
            <person name="de Wet J.R."/>
            <person name="Dunlap P.V."/>
        </authorList>
    </citation>
    <scope>NUCLEOTIDE SEQUENCE [LARGE SCALE GENOMIC DNA]</scope>
    <source>
        <strain evidence="9 10">Ppalp.1</strain>
    </source>
</reference>
<dbReference type="InterPro" id="IPR036628">
    <property type="entry name" value="Clp_N_dom_sf"/>
</dbReference>
<evidence type="ECO:0000256" key="5">
    <source>
        <dbReference type="ARBA" id="ARBA00023186"/>
    </source>
</evidence>
<feature type="domain" description="Clp R" evidence="8">
    <location>
        <begin position="1"/>
        <end position="145"/>
    </location>
</feature>
<dbReference type="PANTHER" id="PTHR11638:SF111">
    <property type="entry name" value="ATP-DEPENDENT CLP PROTEASE ATP-BINDING SUBUNIT CLPA"/>
    <property type="match status" value="1"/>
</dbReference>
<comment type="similarity">
    <text evidence="1 7">Belongs to the ClpA/ClpB family.</text>
</comment>
<dbReference type="GO" id="GO:0008233">
    <property type="term" value="F:peptidase activity"/>
    <property type="evidence" value="ECO:0007669"/>
    <property type="project" value="UniProtKB-KW"/>
</dbReference>
<dbReference type="Gene3D" id="1.10.1780.10">
    <property type="entry name" value="Clp, N-terminal domain"/>
    <property type="match status" value="1"/>
</dbReference>
<dbReference type="Pfam" id="PF17871">
    <property type="entry name" value="AAA_lid_9"/>
    <property type="match status" value="1"/>
</dbReference>
<dbReference type="GO" id="GO:0016887">
    <property type="term" value="F:ATP hydrolysis activity"/>
    <property type="evidence" value="ECO:0007669"/>
    <property type="project" value="InterPro"/>
</dbReference>
<name>A0A084CMN6_9GAMM</name>
<proteinExistence type="inferred from homology"/>
<evidence type="ECO:0000256" key="3">
    <source>
        <dbReference type="ARBA" id="ARBA00022741"/>
    </source>
</evidence>
<dbReference type="GO" id="GO:0034605">
    <property type="term" value="P:cellular response to heat"/>
    <property type="evidence" value="ECO:0007669"/>
    <property type="project" value="TreeGrafter"/>
</dbReference>
<protein>
    <submittedName>
        <fullName evidence="9">ATP-dependent Clp protease ATP-binding subunit</fullName>
    </submittedName>
</protein>
<dbReference type="Pfam" id="PF10431">
    <property type="entry name" value="ClpB_D2-small"/>
    <property type="match status" value="1"/>
</dbReference>
<sequence>MLSKELELSLNGAFANAREKRHEFMSVEHLLLALLDNRAAREALLACQVNLEVLRQDLALFIDQTTPLIPENDMTKETQPTLSFQRVLQRAVFHVQSSGRSEVIGSNVLVAIFSEQESHAAYLLKKNDISRLDIVNFISHRITKSLDSLQNENNIEEVNSEEHLANFAINLNQVAKQGGIDPLIGRDRELERIIQILCRRRKNNPLLVGEAGVGKTAIAEGLAWRIMEGQVPEVIQNSIIYSLDIGSLLVGTKYRGDFEKRFKVLLRQLEKEENTILFIDEIHTIIGAGATSGGQVDAANLIKPLLGSGKLRCIGSITYKEYSNIFEKERALSRRFQNIDILEPSLEDSMKILIGLKSKYEAYHEVRYTYKALRAAVELSAKYINLRHLPDKAIDVIDEAGARSRLLPASRRKKTVGVADIEAMVAKIARVPKRSMSSSDKDILEKLSKKMKMSVFGQDFAIDVLSEAIKLTRAGLKSDKKPVGSFLFAGPTGVGKTEVTIQLSKLLGIELIRFDMSEYSERHSISRLIGAPPGYIGYDQGGLLTGRVNKNPYSVVLLDEIEKAHPDILNLLLQIMDNGTLTDNSGRKADFRNVILVMTTNIGVREMEKKSIGLIQQDNSYDFLSAIKKVFTPEFRNRLDNVIWFNSLDENIIHQVVDKFIVELQAQLDVRGVSLEVSSDARHWLARKGYDKLMGARPMSRVIQEKLKKPLADELLFGALIYGGVVKVSVRESELNFQYFSAKEKVVY</sequence>
<keyword evidence="2 6" id="KW-0677">Repeat</keyword>
<dbReference type="PANTHER" id="PTHR11638">
    <property type="entry name" value="ATP-DEPENDENT CLP PROTEASE"/>
    <property type="match status" value="1"/>
</dbReference>
<dbReference type="PROSITE" id="PS00870">
    <property type="entry name" value="CLPAB_1"/>
    <property type="match status" value="1"/>
</dbReference>
<dbReference type="CDD" id="cd19499">
    <property type="entry name" value="RecA-like_ClpB_Hsp104-like"/>
    <property type="match status" value="1"/>
</dbReference>
<dbReference type="FunFam" id="3.40.50.300:FF:000025">
    <property type="entry name" value="ATP-dependent Clp protease subunit"/>
    <property type="match status" value="1"/>
</dbReference>
<dbReference type="RefSeq" id="WP_034414379.1">
    <property type="nucleotide sequence ID" value="NZ_JGVK01000027.1"/>
</dbReference>
<gene>
    <name evidence="9" type="primary">clpA</name>
    <name evidence="9" type="ORF">CF67_04051</name>
</gene>
<dbReference type="NCBIfam" id="TIGR02639">
    <property type="entry name" value="ClpA"/>
    <property type="match status" value="1"/>
</dbReference>
<dbReference type="Pfam" id="PF00004">
    <property type="entry name" value="AAA"/>
    <property type="match status" value="1"/>
</dbReference>
<organism evidence="9 10">
    <name type="scientific">Candidatus Photodesmus blepharonis</name>
    <dbReference type="NCBI Taxonomy" id="1179155"/>
    <lineage>
        <taxon>Bacteria</taxon>
        <taxon>Pseudomonadati</taxon>
        <taxon>Pseudomonadota</taxon>
        <taxon>Gammaproteobacteria</taxon>
        <taxon>Vibrionales</taxon>
        <taxon>Vibrionaceae</taxon>
        <taxon>Candidatus Photodesmus</taxon>
    </lineage>
</organism>
<dbReference type="EMBL" id="JGVK01000027">
    <property type="protein sequence ID" value="KEY91065.1"/>
    <property type="molecule type" value="Genomic_DNA"/>
</dbReference>
<dbReference type="InterPro" id="IPR027417">
    <property type="entry name" value="P-loop_NTPase"/>
</dbReference>
<dbReference type="GO" id="GO:0006508">
    <property type="term" value="P:proteolysis"/>
    <property type="evidence" value="ECO:0007669"/>
    <property type="project" value="UniProtKB-KW"/>
</dbReference>
<keyword evidence="10" id="KW-1185">Reference proteome</keyword>
<dbReference type="Pfam" id="PF07724">
    <property type="entry name" value="AAA_2"/>
    <property type="match status" value="1"/>
</dbReference>
<dbReference type="AlphaFoldDB" id="A0A084CMN6"/>
<evidence type="ECO:0000259" key="8">
    <source>
        <dbReference type="PROSITE" id="PS51903"/>
    </source>
</evidence>
<keyword evidence="3 7" id="KW-0547">Nucleotide-binding</keyword>
<dbReference type="InterPro" id="IPR003959">
    <property type="entry name" value="ATPase_AAA_core"/>
</dbReference>
<dbReference type="PROSITE" id="PS51903">
    <property type="entry name" value="CLP_R"/>
    <property type="match status" value="1"/>
</dbReference>
<keyword evidence="9" id="KW-0645">Protease</keyword>
<dbReference type="GO" id="GO:0005737">
    <property type="term" value="C:cytoplasm"/>
    <property type="evidence" value="ECO:0007669"/>
    <property type="project" value="TreeGrafter"/>
</dbReference>
<dbReference type="STRING" id="1179155.CF67_04051"/>
<dbReference type="InterPro" id="IPR019489">
    <property type="entry name" value="Clp_ATPase_C"/>
</dbReference>
<dbReference type="NCBIfam" id="NF008263">
    <property type="entry name" value="PRK11034.1"/>
    <property type="match status" value="1"/>
</dbReference>